<evidence type="ECO:0000313" key="2">
    <source>
        <dbReference type="Proteomes" id="UP001172680"/>
    </source>
</evidence>
<keyword evidence="2" id="KW-1185">Reference proteome</keyword>
<comment type="caution">
    <text evidence="1">The sequence shown here is derived from an EMBL/GenBank/DDBJ whole genome shotgun (WGS) entry which is preliminary data.</text>
</comment>
<sequence>MLGKRKRSASTESADLPSSLTTPPTSQSSSAVLPLTADNLSALDSENSMRPKVPGNPATPRTPRRARSVDSSSGTATTSKQAAEIARTLRIIRIRILEPTTTLPEGLETLTEWIVDNPRDHSVSPISKDILRIIKANTKENEKTLVRKLGRWLTEASEEENEAAGIISSDDRMWEAGCVPILEGTSDEIIKMLQDFYTTPTPKPDITYGFKFEFSTTEELVLGTPIVRRLLDICHGAFFPFLTVEWESTWNGGTMAAAQVQCARNGAAAVAAMDRLYRAAGLTPTPADTCHFSMGIDQYCVYFHIHWRWEDEKGNVFWEMTDFDSCTLRKEKNVQALRGNLYNIFKWARETRLPRIREYIAKIDPPSIARSALRLFTPPASDIAPAEATPSLSAVTSQTDEGVGISPNLETTTQIAQSPTTKSPDAKRRRIEN</sequence>
<dbReference type="EMBL" id="JAPDRP010000037">
    <property type="protein sequence ID" value="KAJ9634063.1"/>
    <property type="molecule type" value="Genomic_DNA"/>
</dbReference>
<name>A0ACC2YFZ5_9PEZI</name>
<gene>
    <name evidence="1" type="ORF">H2199_009136</name>
</gene>
<evidence type="ECO:0000313" key="1">
    <source>
        <dbReference type="EMBL" id="KAJ9634063.1"/>
    </source>
</evidence>
<accession>A0ACC2YFZ5</accession>
<protein>
    <submittedName>
        <fullName evidence="1">Uncharacterized protein</fullName>
    </submittedName>
</protein>
<dbReference type="Proteomes" id="UP001172680">
    <property type="component" value="Unassembled WGS sequence"/>
</dbReference>
<proteinExistence type="predicted"/>
<organism evidence="1 2">
    <name type="scientific">Coniosporium tulheliwenetii</name>
    <dbReference type="NCBI Taxonomy" id="3383036"/>
    <lineage>
        <taxon>Eukaryota</taxon>
        <taxon>Fungi</taxon>
        <taxon>Dikarya</taxon>
        <taxon>Ascomycota</taxon>
        <taxon>Pezizomycotina</taxon>
        <taxon>Dothideomycetes</taxon>
        <taxon>Dothideomycetes incertae sedis</taxon>
        <taxon>Coniosporium</taxon>
    </lineage>
</organism>
<reference evidence="1" key="1">
    <citation type="submission" date="2022-10" db="EMBL/GenBank/DDBJ databases">
        <title>Culturing micro-colonial fungi from biological soil crusts in the Mojave desert and describing Neophaeococcomyces mojavensis, and introducing the new genera and species Taxawa tesnikishii.</title>
        <authorList>
            <person name="Kurbessoian T."/>
            <person name="Stajich J.E."/>
        </authorList>
    </citation>
    <scope>NUCLEOTIDE SEQUENCE</scope>
    <source>
        <strain evidence="1">JES_115</strain>
    </source>
</reference>